<dbReference type="InterPro" id="IPR045177">
    <property type="entry name" value="FDM1-5/IDN2"/>
</dbReference>
<keyword evidence="3" id="KW-1185">Reference proteome</keyword>
<protein>
    <recommendedName>
        <fullName evidence="1">Factor of DNA methylation 1-5/IDN2 domain-containing protein</fullName>
    </recommendedName>
</protein>
<dbReference type="EMBL" id="CM010715">
    <property type="protein sequence ID" value="RZC47480.1"/>
    <property type="molecule type" value="Genomic_DNA"/>
</dbReference>
<proteinExistence type="predicted"/>
<name>A0A4Y7IIB3_PAPSO</name>
<dbReference type="Pfam" id="PF03469">
    <property type="entry name" value="XH"/>
    <property type="match status" value="1"/>
</dbReference>
<dbReference type="Proteomes" id="UP000316621">
    <property type="component" value="Chromosome 1"/>
</dbReference>
<sequence>MGELHSKPFCDALKDICSSSSEDRFSDQSVLLCNFWEQMLKDPLWHPFKVALVDGKHQELLDEEDKLLKGLKNAWGEEAYSTVVNALMELNEYNPNGRYPVQELWNFEENRRATVSEGVEELADRLRMYHPANYPTGRNLEKTGKKA</sequence>
<dbReference type="InterPro" id="IPR005379">
    <property type="entry name" value="FDM1-5/IDN2_XH"/>
</dbReference>
<reference evidence="2 3" key="1">
    <citation type="journal article" date="2018" name="Science">
        <title>The opium poppy genome and morphinan production.</title>
        <authorList>
            <person name="Guo L."/>
            <person name="Winzer T."/>
            <person name="Yang X."/>
            <person name="Li Y."/>
            <person name="Ning Z."/>
            <person name="He Z."/>
            <person name="Teodor R."/>
            <person name="Lu Y."/>
            <person name="Bowser T.A."/>
            <person name="Graham I.A."/>
            <person name="Ye K."/>
        </authorList>
    </citation>
    <scope>NUCLEOTIDE SEQUENCE [LARGE SCALE GENOMIC DNA]</scope>
    <source>
        <strain evidence="3">cv. HN1</strain>
        <tissue evidence="2">Leaves</tissue>
    </source>
</reference>
<evidence type="ECO:0000313" key="2">
    <source>
        <dbReference type="EMBL" id="RZC47480.1"/>
    </source>
</evidence>
<organism evidence="2 3">
    <name type="scientific">Papaver somniferum</name>
    <name type="common">Opium poppy</name>
    <dbReference type="NCBI Taxonomy" id="3469"/>
    <lineage>
        <taxon>Eukaryota</taxon>
        <taxon>Viridiplantae</taxon>
        <taxon>Streptophyta</taxon>
        <taxon>Embryophyta</taxon>
        <taxon>Tracheophyta</taxon>
        <taxon>Spermatophyta</taxon>
        <taxon>Magnoliopsida</taxon>
        <taxon>Ranunculales</taxon>
        <taxon>Papaveraceae</taxon>
        <taxon>Papaveroideae</taxon>
        <taxon>Papaver</taxon>
    </lineage>
</organism>
<evidence type="ECO:0000259" key="1">
    <source>
        <dbReference type="Pfam" id="PF03469"/>
    </source>
</evidence>
<evidence type="ECO:0000313" key="3">
    <source>
        <dbReference type="Proteomes" id="UP000316621"/>
    </source>
</evidence>
<gene>
    <name evidence="2" type="ORF">C5167_040419</name>
</gene>
<dbReference type="AlphaFoldDB" id="A0A4Y7IIB3"/>
<dbReference type="PANTHER" id="PTHR21596">
    <property type="entry name" value="RIBONUCLEASE P SUBUNIT P38"/>
    <property type="match status" value="1"/>
</dbReference>
<feature type="domain" description="Factor of DNA methylation 1-5/IDN2" evidence="1">
    <location>
        <begin position="1"/>
        <end position="127"/>
    </location>
</feature>
<accession>A0A4Y7IIB3</accession>
<dbReference type="GO" id="GO:0080188">
    <property type="term" value="P:gene silencing by siRNA-directed DNA methylation"/>
    <property type="evidence" value="ECO:0007669"/>
    <property type="project" value="InterPro"/>
</dbReference>
<dbReference type="Gramene" id="RZC47480">
    <property type="protein sequence ID" value="RZC47480"/>
    <property type="gene ID" value="C5167_040419"/>
</dbReference>
<dbReference type="PANTHER" id="PTHR21596:SF65">
    <property type="entry name" value="PROTEIN INVOLVED IN DE NOVO 2-RELATED"/>
    <property type="match status" value="1"/>
</dbReference>
<dbReference type="OMA" id="RMYHPAN"/>